<gene>
    <name evidence="1" type="ORF">MSPICULIGERA_LOCUS24623</name>
</gene>
<keyword evidence="2" id="KW-1185">Reference proteome</keyword>
<dbReference type="AlphaFoldDB" id="A0AA36GIE6"/>
<dbReference type="Proteomes" id="UP001177023">
    <property type="component" value="Unassembled WGS sequence"/>
</dbReference>
<reference evidence="1" key="1">
    <citation type="submission" date="2023-06" db="EMBL/GenBank/DDBJ databases">
        <authorList>
            <person name="Delattre M."/>
        </authorList>
    </citation>
    <scope>NUCLEOTIDE SEQUENCE</scope>
    <source>
        <strain evidence="1">AF72</strain>
    </source>
</reference>
<name>A0AA36GIE6_9BILA</name>
<protein>
    <submittedName>
        <fullName evidence="1">Uncharacterized protein</fullName>
    </submittedName>
</protein>
<proteinExistence type="predicted"/>
<evidence type="ECO:0000313" key="2">
    <source>
        <dbReference type="Proteomes" id="UP001177023"/>
    </source>
</evidence>
<organism evidence="1 2">
    <name type="scientific">Mesorhabditis spiculigera</name>
    <dbReference type="NCBI Taxonomy" id="96644"/>
    <lineage>
        <taxon>Eukaryota</taxon>
        <taxon>Metazoa</taxon>
        <taxon>Ecdysozoa</taxon>
        <taxon>Nematoda</taxon>
        <taxon>Chromadorea</taxon>
        <taxon>Rhabditida</taxon>
        <taxon>Rhabditina</taxon>
        <taxon>Rhabditomorpha</taxon>
        <taxon>Rhabditoidea</taxon>
        <taxon>Rhabditidae</taxon>
        <taxon>Mesorhabditinae</taxon>
        <taxon>Mesorhabditis</taxon>
    </lineage>
</organism>
<comment type="caution">
    <text evidence="1">The sequence shown here is derived from an EMBL/GenBank/DDBJ whole genome shotgun (WGS) entry which is preliminary data.</text>
</comment>
<sequence length="73" mass="8061">MRLLISLLLSLHPSLFPILGIFILRTLVVHSETIDAMLGKSQPEPALYRQQHDVVQDAGVTFAGLANFGEHSH</sequence>
<dbReference type="EMBL" id="CATQJA010002709">
    <property type="protein sequence ID" value="CAJ0586627.1"/>
    <property type="molecule type" value="Genomic_DNA"/>
</dbReference>
<evidence type="ECO:0000313" key="1">
    <source>
        <dbReference type="EMBL" id="CAJ0586627.1"/>
    </source>
</evidence>
<feature type="non-terminal residue" evidence="1">
    <location>
        <position position="73"/>
    </location>
</feature>
<accession>A0AA36GIE6</accession>